<evidence type="ECO:0000256" key="1">
    <source>
        <dbReference type="SAM" id="MobiDB-lite"/>
    </source>
</evidence>
<organism evidence="3 4">
    <name type="scientific">Herbiconiux flava</name>
    <dbReference type="NCBI Taxonomy" id="881268"/>
    <lineage>
        <taxon>Bacteria</taxon>
        <taxon>Bacillati</taxon>
        <taxon>Actinomycetota</taxon>
        <taxon>Actinomycetes</taxon>
        <taxon>Micrococcales</taxon>
        <taxon>Microbacteriaceae</taxon>
        <taxon>Herbiconiux</taxon>
    </lineage>
</organism>
<dbReference type="GO" id="GO:0003677">
    <property type="term" value="F:DNA binding"/>
    <property type="evidence" value="ECO:0007669"/>
    <property type="project" value="InterPro"/>
</dbReference>
<dbReference type="PANTHER" id="PTHR35010:SF2">
    <property type="entry name" value="BLL4672 PROTEIN"/>
    <property type="match status" value="1"/>
</dbReference>
<evidence type="ECO:0000313" key="4">
    <source>
        <dbReference type="Proteomes" id="UP000549913"/>
    </source>
</evidence>
<dbReference type="CDD" id="cd00093">
    <property type="entry name" value="HTH_XRE"/>
    <property type="match status" value="1"/>
</dbReference>
<dbReference type="PANTHER" id="PTHR35010">
    <property type="entry name" value="BLL4672 PROTEIN-RELATED"/>
    <property type="match status" value="1"/>
</dbReference>
<dbReference type="SMART" id="SM00530">
    <property type="entry name" value="HTH_XRE"/>
    <property type="match status" value="1"/>
</dbReference>
<dbReference type="RefSeq" id="WP_179548887.1">
    <property type="nucleotide sequence ID" value="NZ_BSEW01000002.1"/>
</dbReference>
<dbReference type="Pfam" id="PF17765">
    <property type="entry name" value="MLTR_LBD"/>
    <property type="match status" value="1"/>
</dbReference>
<proteinExistence type="predicted"/>
<sequence>MRAAPALPSARRGPQPASVAPTLGEYLRGRRARLQPADVGLVAEPGRRVAGLRREEVADLAGISREYYIRLEQGRHHQVSEQVLASLTRALRLDADAAAYFYRLALPAPPTSLARPVPPVSDLVHRLVEQWSDAPVYVLDRNQDLLVANDLAHALQPSFAVAGGNCVAAAFLAPPEGRGLEGWRRTARAAVAALRYHGDPNDPRLQEIVGDLSVRDADFREMWASLDARPLTFGEAPAFVEGVGFGEMPWQCLDVPGGHFLLVWLDPPGTFASRAIAHLRRTLRAAPTAATAVEAAPGCTATAAPAPAAATPTALPPEPPKRLLAPDDFAAYLDRAAAAGHAALPAAS</sequence>
<dbReference type="InterPro" id="IPR010982">
    <property type="entry name" value="Lambda_DNA-bd_dom_sf"/>
</dbReference>
<dbReference type="InterPro" id="IPR041413">
    <property type="entry name" value="MLTR_LBD"/>
</dbReference>
<dbReference type="Gene3D" id="1.10.260.40">
    <property type="entry name" value="lambda repressor-like DNA-binding domains"/>
    <property type="match status" value="1"/>
</dbReference>
<dbReference type="EMBL" id="JACCBM010000001">
    <property type="protein sequence ID" value="NYD72063.1"/>
    <property type="molecule type" value="Genomic_DNA"/>
</dbReference>
<reference evidence="3 4" key="1">
    <citation type="submission" date="2020-07" db="EMBL/GenBank/DDBJ databases">
        <title>Sequencing the genomes of 1000 actinobacteria strains.</title>
        <authorList>
            <person name="Klenk H.-P."/>
        </authorList>
    </citation>
    <scope>NUCLEOTIDE SEQUENCE [LARGE SCALE GENOMIC DNA]</scope>
    <source>
        <strain evidence="3 4">DSM 26474</strain>
    </source>
</reference>
<dbReference type="SUPFAM" id="SSF47413">
    <property type="entry name" value="lambda repressor-like DNA-binding domains"/>
    <property type="match status" value="1"/>
</dbReference>
<dbReference type="Gene3D" id="3.30.450.180">
    <property type="match status" value="1"/>
</dbReference>
<dbReference type="InterPro" id="IPR001387">
    <property type="entry name" value="Cro/C1-type_HTH"/>
</dbReference>
<keyword evidence="4" id="KW-1185">Reference proteome</keyword>
<accession>A0A852STK1</accession>
<feature type="domain" description="HTH cro/C1-type" evidence="2">
    <location>
        <begin position="47"/>
        <end position="98"/>
    </location>
</feature>
<feature type="region of interest" description="Disordered" evidence="1">
    <location>
        <begin position="1"/>
        <end position="20"/>
    </location>
</feature>
<evidence type="ECO:0000313" key="3">
    <source>
        <dbReference type="EMBL" id="NYD72063.1"/>
    </source>
</evidence>
<name>A0A852STK1_9MICO</name>
<dbReference type="Proteomes" id="UP000549913">
    <property type="component" value="Unassembled WGS sequence"/>
</dbReference>
<evidence type="ECO:0000259" key="2">
    <source>
        <dbReference type="PROSITE" id="PS50943"/>
    </source>
</evidence>
<dbReference type="AlphaFoldDB" id="A0A852STK1"/>
<gene>
    <name evidence="3" type="ORF">BJ984_003221</name>
</gene>
<dbReference type="Pfam" id="PF13560">
    <property type="entry name" value="HTH_31"/>
    <property type="match status" value="1"/>
</dbReference>
<protein>
    <submittedName>
        <fullName evidence="3">Transcriptional regulator with XRE-family HTH domain</fullName>
    </submittedName>
</protein>
<dbReference type="PROSITE" id="PS50943">
    <property type="entry name" value="HTH_CROC1"/>
    <property type="match status" value="1"/>
</dbReference>
<comment type="caution">
    <text evidence="3">The sequence shown here is derived from an EMBL/GenBank/DDBJ whole genome shotgun (WGS) entry which is preliminary data.</text>
</comment>